<dbReference type="Proteomes" id="UP000215367">
    <property type="component" value="Unassembled WGS sequence"/>
</dbReference>
<name>A0A235HA28_AZOBR</name>
<dbReference type="InterPro" id="IPR045384">
    <property type="entry name" value="DUF6527"/>
</dbReference>
<keyword evidence="1" id="KW-0614">Plasmid</keyword>
<accession>A0A235HA28</accession>
<dbReference type="EMBL" id="NOWT01000021">
    <property type="protein sequence ID" value="OYD82592.1"/>
    <property type="molecule type" value="Genomic_DNA"/>
</dbReference>
<dbReference type="Pfam" id="PF20137">
    <property type="entry name" value="BubE"/>
    <property type="match status" value="1"/>
</dbReference>
<evidence type="ECO:0000313" key="1">
    <source>
        <dbReference type="EMBL" id="OYD82592.1"/>
    </source>
</evidence>
<comment type="caution">
    <text evidence="1">The sequence shown here is derived from an EMBL/GenBank/DDBJ whole genome shotgun (WGS) entry which is preliminary data.</text>
</comment>
<proteinExistence type="predicted"/>
<geneLocation type="plasmid" evidence="1">
    <name>unnamed</name>
</geneLocation>
<reference evidence="1 2" key="1">
    <citation type="submission" date="2017-07" db="EMBL/GenBank/DDBJ databases">
        <title>Whole genome sequence of Azospirillum brasilense 2A1, a potential biofertilizer strain.</title>
        <authorList>
            <person name="Fontana C.A."/>
            <person name="Toffoli L.M."/>
            <person name="Salazar S.M."/>
            <person name="Puglisi E."/>
            <person name="Pedraza R."/>
            <person name="Bassi D."/>
            <person name="Cocconcelli P.S."/>
        </authorList>
    </citation>
    <scope>NUCLEOTIDE SEQUENCE [LARGE SCALE GENOMIC DNA]</scope>
    <source>
        <strain evidence="1 2">2A1</strain>
        <plasmid evidence="1">unnamed</plasmid>
    </source>
</reference>
<sequence>MHQIAVDTPFRNGARWTWDGNATAPTFSPSVNITLRFAPNSGRAAQVCHYFIRSGRIEFCGDSSHSLVGQTVDLPDIPADDLD</sequence>
<dbReference type="AlphaFoldDB" id="A0A235HA28"/>
<organism evidence="1 2">
    <name type="scientific">Azospirillum brasilense</name>
    <dbReference type="NCBI Taxonomy" id="192"/>
    <lineage>
        <taxon>Bacteria</taxon>
        <taxon>Pseudomonadati</taxon>
        <taxon>Pseudomonadota</taxon>
        <taxon>Alphaproteobacteria</taxon>
        <taxon>Rhodospirillales</taxon>
        <taxon>Azospirillaceae</taxon>
        <taxon>Azospirillum</taxon>
    </lineage>
</organism>
<evidence type="ECO:0000313" key="2">
    <source>
        <dbReference type="Proteomes" id="UP000215367"/>
    </source>
</evidence>
<gene>
    <name evidence="1" type="ORF">CHT98_20025</name>
</gene>
<protein>
    <submittedName>
        <fullName evidence="1">Uncharacterized protein</fullName>
    </submittedName>
</protein>